<dbReference type="PANTHER" id="PTHR34314">
    <property type="entry name" value="CRENARCHAEAL PROTEIN, PUTATIVE-RELATED"/>
    <property type="match status" value="1"/>
</dbReference>
<organism evidence="1 2">
    <name type="scientific">candidate division KSB3 bacterium</name>
    <dbReference type="NCBI Taxonomy" id="2044937"/>
    <lineage>
        <taxon>Bacteria</taxon>
        <taxon>candidate division KSB3</taxon>
    </lineage>
</organism>
<proteinExistence type="predicted"/>
<dbReference type="EMBL" id="PDPS01000041">
    <property type="protein sequence ID" value="PID55922.1"/>
    <property type="molecule type" value="Genomic_DNA"/>
</dbReference>
<evidence type="ECO:0000313" key="2">
    <source>
        <dbReference type="Proteomes" id="UP000229740"/>
    </source>
</evidence>
<comment type="caution">
    <text evidence="1">The sequence shown here is derived from an EMBL/GenBank/DDBJ whole genome shotgun (WGS) entry which is preliminary data.</text>
</comment>
<evidence type="ECO:0008006" key="3">
    <source>
        <dbReference type="Google" id="ProtNLM"/>
    </source>
</evidence>
<dbReference type="Pfam" id="PF12644">
    <property type="entry name" value="DUF3782"/>
    <property type="match status" value="1"/>
</dbReference>
<gene>
    <name evidence="1" type="ORF">CSB45_13980</name>
</gene>
<accession>A0A2G6E1Z5</accession>
<name>A0A2G6E1Z5_9BACT</name>
<sequence>MASMTINKAEFRNCLIETLPTVLEENHEIQYEIFRISRCRFADADETHLRFERMFEELRQGRELAEKRWQESQEKFAETQRESRERWEKNQEELATMRLEFREHCNESQQKFETMQRESHERWKKNQEELAAMRLEFREHCNESQQKFETMQRESRERWEKNQAELEAMRHSSDERFERLLNEIKQQRNKHESSIGALGARWGLAAESSFRNGLKELLEQDFGVEVLNITEYDDNGDVFGHPDQIELDIIINNGTLIICEIKSSVSRSEMYTFYRKVQFYEKRHQRNATKLMVISPMIDQRARSVADKLGITVHSYADDVQL</sequence>
<dbReference type="Proteomes" id="UP000229740">
    <property type="component" value="Unassembled WGS sequence"/>
</dbReference>
<protein>
    <recommendedName>
        <fullName evidence="3">DUF3782 domain-containing protein</fullName>
    </recommendedName>
</protein>
<dbReference type="PANTHER" id="PTHR34314:SF6">
    <property type="entry name" value="DUF3782 DOMAIN-CONTAINING PROTEIN"/>
    <property type="match status" value="1"/>
</dbReference>
<dbReference type="InterPro" id="IPR011335">
    <property type="entry name" value="Restrct_endonuc-II-like"/>
</dbReference>
<reference evidence="1 2" key="1">
    <citation type="submission" date="2017-10" db="EMBL/GenBank/DDBJ databases">
        <title>Novel microbial diversity and functional potential in the marine mammal oral microbiome.</title>
        <authorList>
            <person name="Dudek N.K."/>
            <person name="Sun C.L."/>
            <person name="Burstein D."/>
            <person name="Kantor R.S."/>
            <person name="Aliaga Goltsman D.S."/>
            <person name="Bik E.M."/>
            <person name="Thomas B.C."/>
            <person name="Banfield J.F."/>
            <person name="Relman D.A."/>
        </authorList>
    </citation>
    <scope>NUCLEOTIDE SEQUENCE [LARGE SCALE GENOMIC DNA]</scope>
    <source>
        <strain evidence="1">DOLZORAL124_49_17</strain>
    </source>
</reference>
<dbReference type="Pfam" id="PF07788">
    <property type="entry name" value="PDDEXK_10"/>
    <property type="match status" value="1"/>
</dbReference>
<evidence type="ECO:0000313" key="1">
    <source>
        <dbReference type="EMBL" id="PID55922.1"/>
    </source>
</evidence>
<dbReference type="AlphaFoldDB" id="A0A2G6E1Z5"/>
<dbReference type="InterPro" id="IPR012431">
    <property type="entry name" value="PDDEXK_10"/>
</dbReference>
<dbReference type="InterPro" id="IPR024271">
    <property type="entry name" value="DUF3782"/>
</dbReference>
<dbReference type="SUPFAM" id="SSF52980">
    <property type="entry name" value="Restriction endonuclease-like"/>
    <property type="match status" value="1"/>
</dbReference>